<organism evidence="3">
    <name type="scientific">marine sediment metagenome</name>
    <dbReference type="NCBI Taxonomy" id="412755"/>
    <lineage>
        <taxon>unclassified sequences</taxon>
        <taxon>metagenomes</taxon>
        <taxon>ecological metagenomes</taxon>
    </lineage>
</organism>
<dbReference type="SMART" id="SM00885">
    <property type="entry name" value="D5_N"/>
    <property type="match status" value="1"/>
</dbReference>
<dbReference type="SUPFAM" id="SSF52540">
    <property type="entry name" value="P-loop containing nucleoside triphosphate hydrolases"/>
    <property type="match status" value="1"/>
</dbReference>
<feature type="domain" description="Bacteriophage/plasmid primase P4 C-terminal" evidence="2">
    <location>
        <begin position="9"/>
        <end position="163"/>
    </location>
</feature>
<dbReference type="PANTHER" id="PTHR35372">
    <property type="entry name" value="ATP BINDING PROTEIN-RELATED"/>
    <property type="match status" value="1"/>
</dbReference>
<dbReference type="InterPro" id="IPR014818">
    <property type="entry name" value="Phage/plasmid_primase_P4_C"/>
</dbReference>
<protein>
    <recommendedName>
        <fullName evidence="2">Bacteriophage/plasmid primase P4 C-terminal domain-containing protein</fullName>
    </recommendedName>
</protein>
<gene>
    <name evidence="3" type="ORF">S12H4_11437</name>
</gene>
<dbReference type="GO" id="GO:0016787">
    <property type="term" value="F:hydrolase activity"/>
    <property type="evidence" value="ECO:0007669"/>
    <property type="project" value="UniProtKB-KW"/>
</dbReference>
<reference evidence="3" key="1">
    <citation type="journal article" date="2014" name="Front. Microbiol.">
        <title>High frequency of phylogenetically diverse reductive dehalogenase-homologous genes in deep subseafloor sedimentary metagenomes.</title>
        <authorList>
            <person name="Kawai M."/>
            <person name="Futagami T."/>
            <person name="Toyoda A."/>
            <person name="Takaki Y."/>
            <person name="Nishi S."/>
            <person name="Hori S."/>
            <person name="Arai W."/>
            <person name="Tsubouchi T."/>
            <person name="Morono Y."/>
            <person name="Uchiyama I."/>
            <person name="Ito T."/>
            <person name="Fujiyama A."/>
            <person name="Inagaki F."/>
            <person name="Takami H."/>
        </authorList>
    </citation>
    <scope>NUCLEOTIDE SEQUENCE</scope>
    <source>
        <strain evidence="3">Expedition CK06-06</strain>
    </source>
</reference>
<sequence length="243" mass="28209">AFYTDSFNTERYLLEHGDFIRYDEDENLFYVYDGIAWRKNKRSLAMIKAKETVLRLYGLIPHIADDDRRKRFSKHVADSESLRAQKNIVDMARNFPPVIIDNNRDYFDNHPYLLNCLDGTYNLLTDELQKHNPDDKITQVCPLKKERCANSTEWEMFLNTVTDGNQDLIDYVQKICGYTLSGSTGAKLWFIVYGSTDTGKSTFLNTILHVLGPDYGVMTELDTLLTRANYRIPEGLFLMIKKC</sequence>
<feature type="non-terminal residue" evidence="3">
    <location>
        <position position="1"/>
    </location>
</feature>
<dbReference type="InterPro" id="IPR027417">
    <property type="entry name" value="P-loop_NTPase"/>
</dbReference>
<evidence type="ECO:0000259" key="2">
    <source>
        <dbReference type="SMART" id="SM00885"/>
    </source>
</evidence>
<accession>X1R4U9</accession>
<evidence type="ECO:0000313" key="3">
    <source>
        <dbReference type="EMBL" id="GAI75777.1"/>
    </source>
</evidence>
<keyword evidence="1" id="KW-0378">Hydrolase</keyword>
<comment type="caution">
    <text evidence="3">The sequence shown here is derived from an EMBL/GenBank/DDBJ whole genome shotgun (WGS) entry which is preliminary data.</text>
</comment>
<dbReference type="InterPro" id="IPR051620">
    <property type="entry name" value="ORF904-like_C"/>
</dbReference>
<evidence type="ECO:0000256" key="1">
    <source>
        <dbReference type="ARBA" id="ARBA00022801"/>
    </source>
</evidence>
<name>X1R4U9_9ZZZZ</name>
<dbReference type="Gene3D" id="3.40.50.300">
    <property type="entry name" value="P-loop containing nucleotide triphosphate hydrolases"/>
    <property type="match status" value="1"/>
</dbReference>
<dbReference type="EMBL" id="BARW01005135">
    <property type="protein sequence ID" value="GAI75777.1"/>
    <property type="molecule type" value="Genomic_DNA"/>
</dbReference>
<proteinExistence type="predicted"/>
<dbReference type="PANTHER" id="PTHR35372:SF2">
    <property type="entry name" value="SF3 HELICASE DOMAIN-CONTAINING PROTEIN"/>
    <property type="match status" value="1"/>
</dbReference>
<dbReference type="AlphaFoldDB" id="X1R4U9"/>
<dbReference type="Pfam" id="PF08706">
    <property type="entry name" value="D5_N"/>
    <property type="match status" value="1"/>
</dbReference>